<name>A0ACB7SRG6_HYAAI</name>
<accession>A0ACB7SRG6</accession>
<gene>
    <name evidence="1" type="ORF">HPB50_026238</name>
</gene>
<evidence type="ECO:0000313" key="1">
    <source>
        <dbReference type="EMBL" id="KAH6937270.1"/>
    </source>
</evidence>
<sequence>MTWGARSLVRIATMAFAINLALRSAKASEVVAHSTESTTAGDRLRRDSDQMSEVFIEHVNGADDSQAALSIFIGLLILGGVVIVVLIFLGCLLLVRMLESSRPPKYHRLYSSRETYSDRRPSRSGGAESQVFTYVDLTNADGHEHQQLAPRFLAKFQKSTIVDSGGIELRRNQQQEGLMAGTRRSHVARTGAPFSTERVGEPYLRRTRSEEVAGSNTCPDKELSAADRTSEPPRKRLCVRHVSGTPKYRSGYVRDERGSDYYGERSVNVTSDEPQMEVSVRDSFVKVRPRGELRGHESPLRSHAAHAVHQAAPRDTIRTTNDQPPEQHNWSRHPSDFTLGRTGGVNAVGPFRPWVRSPDESESSPPLFPNNFPSFTACARSSEDVLRSKLESNTLTGHGRFYEQHPPDEGLNTVAGPYASSRVESSADCANTQRDRASTACSQPALTKPFREITNVPGFLVPNTDSVSASSSATVRKPFEHDLAEVKPSSTSTGKSTEGTSPPLTIKAKAIPQTIPSQPTSGAGPPHSSESRELMVRVPGMVTHLDHPEAPETLKTTFDGDAPNDQMICTALPAPQLNASPTEGLSPVSPINGSKSSRQLRLPQPPREKHDKEVQTDLRGARSASKHRYSTSARRHRRGGHTSGELVVVDAPADEQASDQHHLPKYDVPPSQLDISEMPANSTLGSPQPETSLVPYDSPPLGISASTGYGKPADPVTAKADVSVTGPWAVVGAECKPMQPYNRNIAVMTDIPPDEADEQGENSDVRHIGLASESSAGEQSGAVESKSDQDVGRLTATEAADLHDDQGERPAEATTLEDGTIVESRVPPKWLPVERTSRELISGDQPNQQLATVTDRALTHPISHPPIATVTDAHLVTLPAPQGTLVSSSPTSGQGVGSVRTIDDLETSAIEAAGRPEDNTRTLDTAGRKDLDSVPSTDIAEPARTTATAESPEQGTSVAALEGQPTTPQMHSSSSTEVKERAGSTDMFFTRTSPVVAQGSKDLISFNNEPPDDPQAERSVEERTNTVASTPNASAPKDEADKR</sequence>
<reference evidence="1" key="1">
    <citation type="submission" date="2020-05" db="EMBL/GenBank/DDBJ databases">
        <title>Large-scale comparative analyses of tick genomes elucidate their genetic diversity and vector capacities.</title>
        <authorList>
            <person name="Jia N."/>
            <person name="Wang J."/>
            <person name="Shi W."/>
            <person name="Du L."/>
            <person name="Sun Y."/>
            <person name="Zhan W."/>
            <person name="Jiang J."/>
            <person name="Wang Q."/>
            <person name="Zhang B."/>
            <person name="Ji P."/>
            <person name="Sakyi L.B."/>
            <person name="Cui X."/>
            <person name="Yuan T."/>
            <person name="Jiang B."/>
            <person name="Yang W."/>
            <person name="Lam T.T.-Y."/>
            <person name="Chang Q."/>
            <person name="Ding S."/>
            <person name="Wang X."/>
            <person name="Zhu J."/>
            <person name="Ruan X."/>
            <person name="Zhao L."/>
            <person name="Wei J."/>
            <person name="Que T."/>
            <person name="Du C."/>
            <person name="Cheng J."/>
            <person name="Dai P."/>
            <person name="Han X."/>
            <person name="Huang E."/>
            <person name="Gao Y."/>
            <person name="Liu J."/>
            <person name="Shao H."/>
            <person name="Ye R."/>
            <person name="Li L."/>
            <person name="Wei W."/>
            <person name="Wang X."/>
            <person name="Wang C."/>
            <person name="Yang T."/>
            <person name="Huo Q."/>
            <person name="Li W."/>
            <person name="Guo W."/>
            <person name="Chen H."/>
            <person name="Zhou L."/>
            <person name="Ni X."/>
            <person name="Tian J."/>
            <person name="Zhou Y."/>
            <person name="Sheng Y."/>
            <person name="Liu T."/>
            <person name="Pan Y."/>
            <person name="Xia L."/>
            <person name="Li J."/>
            <person name="Zhao F."/>
            <person name="Cao W."/>
        </authorList>
    </citation>
    <scope>NUCLEOTIDE SEQUENCE</scope>
    <source>
        <strain evidence="1">Hyas-2018</strain>
    </source>
</reference>
<comment type="caution">
    <text evidence="1">The sequence shown here is derived from an EMBL/GenBank/DDBJ whole genome shotgun (WGS) entry which is preliminary data.</text>
</comment>
<proteinExistence type="predicted"/>
<protein>
    <submittedName>
        <fullName evidence="1">Uncharacterized protein</fullName>
    </submittedName>
</protein>
<keyword evidence="2" id="KW-1185">Reference proteome</keyword>
<dbReference type="EMBL" id="CM023483">
    <property type="protein sequence ID" value="KAH6937270.1"/>
    <property type="molecule type" value="Genomic_DNA"/>
</dbReference>
<dbReference type="Proteomes" id="UP000821845">
    <property type="component" value="Chromosome 3"/>
</dbReference>
<organism evidence="1 2">
    <name type="scientific">Hyalomma asiaticum</name>
    <name type="common">Tick</name>
    <dbReference type="NCBI Taxonomy" id="266040"/>
    <lineage>
        <taxon>Eukaryota</taxon>
        <taxon>Metazoa</taxon>
        <taxon>Ecdysozoa</taxon>
        <taxon>Arthropoda</taxon>
        <taxon>Chelicerata</taxon>
        <taxon>Arachnida</taxon>
        <taxon>Acari</taxon>
        <taxon>Parasitiformes</taxon>
        <taxon>Ixodida</taxon>
        <taxon>Ixodoidea</taxon>
        <taxon>Ixodidae</taxon>
        <taxon>Hyalomminae</taxon>
        <taxon>Hyalomma</taxon>
    </lineage>
</organism>
<evidence type="ECO:0000313" key="2">
    <source>
        <dbReference type="Proteomes" id="UP000821845"/>
    </source>
</evidence>